<dbReference type="AlphaFoldDB" id="A0A6S7FT08"/>
<accession>A0A6S7FT08</accession>
<dbReference type="EMBL" id="CACRXK020000274">
    <property type="protein sequence ID" value="CAB3980263.1"/>
    <property type="molecule type" value="Genomic_DNA"/>
</dbReference>
<protein>
    <submittedName>
        <fullName evidence="2">Uncharacterized protein</fullName>
    </submittedName>
</protein>
<reference evidence="2" key="1">
    <citation type="submission" date="2020-04" db="EMBL/GenBank/DDBJ databases">
        <authorList>
            <person name="Alioto T."/>
            <person name="Alioto T."/>
            <person name="Gomez Garrido J."/>
        </authorList>
    </citation>
    <scope>NUCLEOTIDE SEQUENCE</scope>
    <source>
        <strain evidence="2">A484AB</strain>
    </source>
</reference>
<evidence type="ECO:0000256" key="1">
    <source>
        <dbReference type="SAM" id="MobiDB-lite"/>
    </source>
</evidence>
<feature type="compositionally biased region" description="Basic residues" evidence="1">
    <location>
        <begin position="247"/>
        <end position="258"/>
    </location>
</feature>
<gene>
    <name evidence="2" type="ORF">PACLA_8A014055</name>
</gene>
<evidence type="ECO:0000313" key="3">
    <source>
        <dbReference type="Proteomes" id="UP001152795"/>
    </source>
</evidence>
<organism evidence="2 3">
    <name type="scientific">Paramuricea clavata</name>
    <name type="common">Red gorgonian</name>
    <name type="synonym">Violescent sea-whip</name>
    <dbReference type="NCBI Taxonomy" id="317549"/>
    <lineage>
        <taxon>Eukaryota</taxon>
        <taxon>Metazoa</taxon>
        <taxon>Cnidaria</taxon>
        <taxon>Anthozoa</taxon>
        <taxon>Octocorallia</taxon>
        <taxon>Malacalcyonacea</taxon>
        <taxon>Plexauridae</taxon>
        <taxon>Paramuricea</taxon>
    </lineage>
</organism>
<evidence type="ECO:0000313" key="2">
    <source>
        <dbReference type="EMBL" id="CAB3980263.1"/>
    </source>
</evidence>
<comment type="caution">
    <text evidence="2">The sequence shown here is derived from an EMBL/GenBank/DDBJ whole genome shotgun (WGS) entry which is preliminary data.</text>
</comment>
<feature type="region of interest" description="Disordered" evidence="1">
    <location>
        <begin position="247"/>
        <end position="270"/>
    </location>
</feature>
<sequence length="894" mass="103482">MTGHDEREIPTFYIMWSRLSSFSYSFVPNHFVPLFSQREWQEINYDEEFPPLANEQEVKSPKAKRIKKNNYFKEGSTTINPRDDTIKSQHQTTSLPFPNVSHHSYENKGQRINNYAQERFKVSNLSSRPFLNASETWYANQSHHWYEKRGEKINNAQEKFKDSNSSFRPFTKASETWYANQSHHWYEKREQKINNAQEKFKDSNSSSRPFTKASETWYARTREETFKKGSEDSLPFKHASEKWYKNRGKLFGKNRSRNQKMQQTPVEKKSLEESVAELEAKPIEEKLSDVVKKDCASVIEAGKYLIENGPLVSAKDLGRVYKEARKSSGKRPFRPSELVRKLKKHFNITQVAINGIVYILENKYPKIQKLAKSLDDSMELNKKKSVNDHIKNSIGHLFNDALAFSGTKKDRDIIKALFTKATSVQFVADLMKIKNKSSIMACRDEFEGNLNEFDELRNTSQIVRNDMTCEQQRRLTVRIINKRKQNMCLAYETRGRNFKSDVFPQLGLILENIFQAGDAGDGGMECHPRLTTDVQYRSKDNNFFMRQAREILLSVAPPKFSIALSTCYNYTESYKQGTYSAKRHHSGKNINARVSLKQPPRIGAFKNVVNLHWSTKNVNLLLEDSENNAEDHMIDSRDAKRKTNAVYPKTHLIMDTSKFRSTLEKQTDDSTDEIEKRIVTRTGQAVMLVNLSFFEPETTFRGMNEIFHMLTLPELDGLFRNPSSKKLKSIFNFIVDNGHSEDPDSPLTQMCLVRILRMLGLSKISQRSFAEYHSKRNFAERPHAAANEVLSRHGAFSSSLIHKNATTGSNEHRENMEEMAKNVQNCLSQARFGGHFIKAVRGVIENEQIFNDERELKQFLALNEERKSECTWTYTAAQNQPFETLALCWGLPQK</sequence>
<name>A0A6S7FT08_PARCT</name>
<dbReference type="Proteomes" id="UP001152795">
    <property type="component" value="Unassembled WGS sequence"/>
</dbReference>
<keyword evidence="3" id="KW-1185">Reference proteome</keyword>
<proteinExistence type="predicted"/>